<keyword evidence="2" id="KW-1185">Reference proteome</keyword>
<dbReference type="Proteomes" id="UP000054538">
    <property type="component" value="Unassembled WGS sequence"/>
</dbReference>
<dbReference type="EMBL" id="KN827186">
    <property type="protein sequence ID" value="KIK77015.1"/>
    <property type="molecule type" value="Genomic_DNA"/>
</dbReference>
<protein>
    <submittedName>
        <fullName evidence="1">Uncharacterized protein</fullName>
    </submittedName>
</protein>
<accession>A0A0D0DGI8</accession>
<reference evidence="1 2" key="1">
    <citation type="submission" date="2014-04" db="EMBL/GenBank/DDBJ databases">
        <authorList>
            <consortium name="DOE Joint Genome Institute"/>
            <person name="Kuo A."/>
            <person name="Kohler A."/>
            <person name="Jargeat P."/>
            <person name="Nagy L.G."/>
            <person name="Floudas D."/>
            <person name="Copeland A."/>
            <person name="Barry K.W."/>
            <person name="Cichocki N."/>
            <person name="Veneault-Fourrey C."/>
            <person name="LaButti K."/>
            <person name="Lindquist E.A."/>
            <person name="Lipzen A."/>
            <person name="Lundell T."/>
            <person name="Morin E."/>
            <person name="Murat C."/>
            <person name="Sun H."/>
            <person name="Tunlid A."/>
            <person name="Henrissat B."/>
            <person name="Grigoriev I.V."/>
            <person name="Hibbett D.S."/>
            <person name="Martin F."/>
            <person name="Nordberg H.P."/>
            <person name="Cantor M.N."/>
            <person name="Hua S.X."/>
        </authorList>
    </citation>
    <scope>NUCLEOTIDE SEQUENCE [LARGE SCALE GENOMIC DNA]</scope>
    <source>
        <strain evidence="1 2">Ve08.2h10</strain>
    </source>
</reference>
<reference evidence="2" key="2">
    <citation type="submission" date="2015-01" db="EMBL/GenBank/DDBJ databases">
        <title>Evolutionary Origins and Diversification of the Mycorrhizal Mutualists.</title>
        <authorList>
            <consortium name="DOE Joint Genome Institute"/>
            <consortium name="Mycorrhizal Genomics Consortium"/>
            <person name="Kohler A."/>
            <person name="Kuo A."/>
            <person name="Nagy L.G."/>
            <person name="Floudas D."/>
            <person name="Copeland A."/>
            <person name="Barry K.W."/>
            <person name="Cichocki N."/>
            <person name="Veneault-Fourrey C."/>
            <person name="LaButti K."/>
            <person name="Lindquist E.A."/>
            <person name="Lipzen A."/>
            <person name="Lundell T."/>
            <person name="Morin E."/>
            <person name="Murat C."/>
            <person name="Riley R."/>
            <person name="Ohm R."/>
            <person name="Sun H."/>
            <person name="Tunlid A."/>
            <person name="Henrissat B."/>
            <person name="Grigoriev I.V."/>
            <person name="Hibbett D.S."/>
            <person name="Martin F."/>
        </authorList>
    </citation>
    <scope>NUCLEOTIDE SEQUENCE [LARGE SCALE GENOMIC DNA]</scope>
    <source>
        <strain evidence="2">Ve08.2h10</strain>
    </source>
</reference>
<proteinExistence type="predicted"/>
<dbReference type="HOGENOM" id="CLU_1787438_0_0_1"/>
<evidence type="ECO:0000313" key="2">
    <source>
        <dbReference type="Proteomes" id="UP000054538"/>
    </source>
</evidence>
<dbReference type="AlphaFoldDB" id="A0A0D0DGI8"/>
<gene>
    <name evidence="1" type="ORF">PAXRUDRAFT_36844</name>
</gene>
<dbReference type="OrthoDB" id="61870at2759"/>
<organism evidence="1 2">
    <name type="scientific">Paxillus rubicundulus Ve08.2h10</name>
    <dbReference type="NCBI Taxonomy" id="930991"/>
    <lineage>
        <taxon>Eukaryota</taxon>
        <taxon>Fungi</taxon>
        <taxon>Dikarya</taxon>
        <taxon>Basidiomycota</taxon>
        <taxon>Agaricomycotina</taxon>
        <taxon>Agaricomycetes</taxon>
        <taxon>Agaricomycetidae</taxon>
        <taxon>Boletales</taxon>
        <taxon>Paxilineae</taxon>
        <taxon>Paxillaceae</taxon>
        <taxon>Paxillus</taxon>
    </lineage>
</organism>
<name>A0A0D0DGI8_9AGAM</name>
<dbReference type="STRING" id="930991.A0A0D0DGI8"/>
<sequence length="145" mass="16313">MIIIGSIIDKWKLCLAKFSESQNPCVRYILPRSTSRDAATLSQSGIQSEDDLVISQIRQQVGAEARESIAWALLHQDGSVGALHAYSEYQQRGLANRDDGRLVSVYDDLGGGALGWNWTDTKWRNDVRNPFFLSWVGEESGWRCH</sequence>
<dbReference type="InParanoid" id="A0A0D0DGI8"/>
<evidence type="ECO:0000313" key="1">
    <source>
        <dbReference type="EMBL" id="KIK77015.1"/>
    </source>
</evidence>